<evidence type="ECO:0000256" key="5">
    <source>
        <dbReference type="ARBA" id="ARBA00023136"/>
    </source>
</evidence>
<name>A0A246J124_9BURK</name>
<keyword evidence="8" id="KW-1185">Reference proteome</keyword>
<dbReference type="InterPro" id="IPR036259">
    <property type="entry name" value="MFS_trans_sf"/>
</dbReference>
<dbReference type="Gene3D" id="1.20.1250.20">
    <property type="entry name" value="MFS general substrate transporter like domains"/>
    <property type="match status" value="1"/>
</dbReference>
<feature type="transmembrane region" description="Helical" evidence="6">
    <location>
        <begin position="327"/>
        <end position="351"/>
    </location>
</feature>
<reference evidence="7 8" key="1">
    <citation type="journal article" date="2008" name="Int. J. Syst. Evol. Microbiol.">
        <title>Description of Roseateles aquatilis sp. nov. and Roseateles terrae sp. nov., in the class Betaproteobacteria, and emended description of the genus Roseateles.</title>
        <authorList>
            <person name="Gomila M."/>
            <person name="Bowien B."/>
            <person name="Falsen E."/>
            <person name="Moore E.R."/>
            <person name="Lalucat J."/>
        </authorList>
    </citation>
    <scope>NUCLEOTIDE SEQUENCE [LARGE SCALE GENOMIC DNA]</scope>
    <source>
        <strain evidence="7 8">CCUG 48205</strain>
    </source>
</reference>
<sequence length="430" mass="47297">MHAAPDTRSPWGWVPSLYFAQGIPYVVVMTLSVIMYKNLEISNTDIALYTSWLYLPWVIKPLWSPLVELMGTKRLWIVALQFAIGAALAMVALTLPASKFFQLSLAVLWLMAFASASHDIAADGFYLLALEKHEQAAFVGVRSTFYRLANIGGQGGLVWLAGELHERGGSWALAWQGVMAVLAGVFLLLAAYHLWRLPRPDSDGPVPSGERHWRTFFHIFAAFFRKPGLAVILGFLLLYRFPEAQLLKLATPFLLDKLEAGGLALTNKEVGLAYGTIGLTALTLGGLLGGWIISRVGLKKALWPLVLAMHLPNVVFLAMAWTHPGSLWIVSGALAIEQFGYGLGFTAYLMYMILVADGPHKTAHYAICTGFMALGMMLPGMWSGWLQDQLGYVHFFGWVLVATVPSLVMTALIKVPEGFGRKDAATETRR</sequence>
<dbReference type="Pfam" id="PF07690">
    <property type="entry name" value="MFS_1"/>
    <property type="match status" value="1"/>
</dbReference>
<keyword evidence="4 6" id="KW-1133">Transmembrane helix</keyword>
<protein>
    <submittedName>
        <fullName evidence="7">MFS transporter</fullName>
    </submittedName>
</protein>
<proteinExistence type="predicted"/>
<evidence type="ECO:0000256" key="4">
    <source>
        <dbReference type="ARBA" id="ARBA00022989"/>
    </source>
</evidence>
<evidence type="ECO:0000256" key="6">
    <source>
        <dbReference type="SAM" id="Phobius"/>
    </source>
</evidence>
<dbReference type="RefSeq" id="WP_088386824.1">
    <property type="nucleotide sequence ID" value="NZ_NIOF01000011.1"/>
</dbReference>
<organism evidence="7 8">
    <name type="scientific">Roseateles aquatilis</name>
    <dbReference type="NCBI Taxonomy" id="431061"/>
    <lineage>
        <taxon>Bacteria</taxon>
        <taxon>Pseudomonadati</taxon>
        <taxon>Pseudomonadota</taxon>
        <taxon>Betaproteobacteria</taxon>
        <taxon>Burkholderiales</taxon>
        <taxon>Sphaerotilaceae</taxon>
        <taxon>Roseateles</taxon>
    </lineage>
</organism>
<feature type="transmembrane region" description="Helical" evidence="6">
    <location>
        <begin position="391"/>
        <end position="413"/>
    </location>
</feature>
<keyword evidence="2" id="KW-0813">Transport</keyword>
<evidence type="ECO:0000313" key="8">
    <source>
        <dbReference type="Proteomes" id="UP000197468"/>
    </source>
</evidence>
<comment type="subcellular location">
    <subcellularLocation>
        <location evidence="1">Membrane</location>
        <topology evidence="1">Multi-pass membrane protein</topology>
    </subcellularLocation>
</comment>
<feature type="transmembrane region" description="Helical" evidence="6">
    <location>
        <begin position="75"/>
        <end position="95"/>
    </location>
</feature>
<feature type="transmembrane region" description="Helical" evidence="6">
    <location>
        <begin position="363"/>
        <end position="385"/>
    </location>
</feature>
<evidence type="ECO:0000256" key="3">
    <source>
        <dbReference type="ARBA" id="ARBA00022692"/>
    </source>
</evidence>
<dbReference type="EMBL" id="NIOF01000011">
    <property type="protein sequence ID" value="OWQ86276.1"/>
    <property type="molecule type" value="Genomic_DNA"/>
</dbReference>
<dbReference type="PANTHER" id="PTHR12778:SF10">
    <property type="entry name" value="MAJOR FACILITATOR SUPERFAMILY DOMAIN-CONTAINING PROTEIN 3"/>
    <property type="match status" value="1"/>
</dbReference>
<comment type="caution">
    <text evidence="7">The sequence shown here is derived from an EMBL/GenBank/DDBJ whole genome shotgun (WGS) entry which is preliminary data.</text>
</comment>
<feature type="transmembrane region" description="Helical" evidence="6">
    <location>
        <begin position="12"/>
        <end position="34"/>
    </location>
</feature>
<feature type="transmembrane region" description="Helical" evidence="6">
    <location>
        <begin position="216"/>
        <end position="239"/>
    </location>
</feature>
<evidence type="ECO:0000256" key="2">
    <source>
        <dbReference type="ARBA" id="ARBA00022448"/>
    </source>
</evidence>
<accession>A0A246J124</accession>
<keyword evidence="3 6" id="KW-0812">Transmembrane</keyword>
<dbReference type="OrthoDB" id="9787815at2"/>
<keyword evidence="5 6" id="KW-0472">Membrane</keyword>
<dbReference type="InterPro" id="IPR011701">
    <property type="entry name" value="MFS"/>
</dbReference>
<feature type="transmembrane region" description="Helical" evidence="6">
    <location>
        <begin position="301"/>
        <end position="321"/>
    </location>
</feature>
<feature type="transmembrane region" description="Helical" evidence="6">
    <location>
        <begin position="107"/>
        <end position="129"/>
    </location>
</feature>
<dbReference type="GO" id="GO:0016020">
    <property type="term" value="C:membrane"/>
    <property type="evidence" value="ECO:0007669"/>
    <property type="project" value="UniProtKB-SubCell"/>
</dbReference>
<dbReference type="Proteomes" id="UP000197468">
    <property type="component" value="Unassembled WGS sequence"/>
</dbReference>
<evidence type="ECO:0000313" key="7">
    <source>
        <dbReference type="EMBL" id="OWQ86276.1"/>
    </source>
</evidence>
<dbReference type="PANTHER" id="PTHR12778">
    <property type="entry name" value="SOLUTE CARRIER FAMILY 33 ACETYL-COA TRANSPORTER -RELATED"/>
    <property type="match status" value="1"/>
</dbReference>
<dbReference type="SUPFAM" id="SSF103473">
    <property type="entry name" value="MFS general substrate transporter"/>
    <property type="match status" value="1"/>
</dbReference>
<feature type="transmembrane region" description="Helical" evidence="6">
    <location>
        <begin position="272"/>
        <end position="294"/>
    </location>
</feature>
<dbReference type="InterPro" id="IPR004752">
    <property type="entry name" value="AmpG_permease/AT-1"/>
</dbReference>
<evidence type="ECO:0000256" key="1">
    <source>
        <dbReference type="ARBA" id="ARBA00004141"/>
    </source>
</evidence>
<gene>
    <name evidence="7" type="ORF">CDN99_20810</name>
</gene>
<dbReference type="AlphaFoldDB" id="A0A246J124"/>
<dbReference type="GO" id="GO:0022857">
    <property type="term" value="F:transmembrane transporter activity"/>
    <property type="evidence" value="ECO:0007669"/>
    <property type="project" value="InterPro"/>
</dbReference>
<feature type="transmembrane region" description="Helical" evidence="6">
    <location>
        <begin position="173"/>
        <end position="195"/>
    </location>
</feature>